<evidence type="ECO:0000313" key="1">
    <source>
        <dbReference type="EMBL" id="MFD2415416.1"/>
    </source>
</evidence>
<name>A0ABW5FRS7_9PSEU</name>
<dbReference type="Proteomes" id="UP001597417">
    <property type="component" value="Unassembled WGS sequence"/>
</dbReference>
<comment type="caution">
    <text evidence="1">The sequence shown here is derived from an EMBL/GenBank/DDBJ whole genome shotgun (WGS) entry which is preliminary data.</text>
</comment>
<organism evidence="1 2">
    <name type="scientific">Amycolatopsis pigmentata</name>
    <dbReference type="NCBI Taxonomy" id="450801"/>
    <lineage>
        <taxon>Bacteria</taxon>
        <taxon>Bacillati</taxon>
        <taxon>Actinomycetota</taxon>
        <taxon>Actinomycetes</taxon>
        <taxon>Pseudonocardiales</taxon>
        <taxon>Pseudonocardiaceae</taxon>
        <taxon>Amycolatopsis</taxon>
    </lineage>
</organism>
<accession>A0ABW5FRS7</accession>
<proteinExistence type="predicted"/>
<dbReference type="EMBL" id="JBHUKR010000004">
    <property type="protein sequence ID" value="MFD2415416.1"/>
    <property type="molecule type" value="Genomic_DNA"/>
</dbReference>
<gene>
    <name evidence="1" type="ORF">ACFSXZ_03640</name>
</gene>
<protein>
    <submittedName>
        <fullName evidence="1">Uncharacterized protein</fullName>
    </submittedName>
</protein>
<dbReference type="RefSeq" id="WP_378261192.1">
    <property type="nucleotide sequence ID" value="NZ_JBHUKR010000004.1"/>
</dbReference>
<reference evidence="2" key="1">
    <citation type="journal article" date="2019" name="Int. J. Syst. Evol. Microbiol.">
        <title>The Global Catalogue of Microorganisms (GCM) 10K type strain sequencing project: providing services to taxonomists for standard genome sequencing and annotation.</title>
        <authorList>
            <consortium name="The Broad Institute Genomics Platform"/>
            <consortium name="The Broad Institute Genome Sequencing Center for Infectious Disease"/>
            <person name="Wu L."/>
            <person name="Ma J."/>
        </authorList>
    </citation>
    <scope>NUCLEOTIDE SEQUENCE [LARGE SCALE GENOMIC DNA]</scope>
    <source>
        <strain evidence="2">CGMCC 4.7645</strain>
    </source>
</reference>
<evidence type="ECO:0000313" key="2">
    <source>
        <dbReference type="Proteomes" id="UP001597417"/>
    </source>
</evidence>
<sequence length="54" mass="5910">MSGQDKAGEKITVRVPDELPVLSKRAARILLDILMELTEVEALDGPQERGSDDC</sequence>
<keyword evidence="2" id="KW-1185">Reference proteome</keyword>